<reference evidence="6 7" key="1">
    <citation type="submission" date="2012-11" db="EMBL/GenBank/DDBJ databases">
        <title>Whole genome sequence of Acidocella aminolytica 101 = DSM 11237.</title>
        <authorList>
            <person name="Azuma Y."/>
            <person name="Higashiura N."/>
            <person name="Hirakawa H."/>
            <person name="Matsushita K."/>
        </authorList>
    </citation>
    <scope>NUCLEOTIDE SEQUENCE [LARGE SCALE GENOMIC DNA]</scope>
    <source>
        <strain evidence="7">101 / DSM 11237</strain>
    </source>
</reference>
<dbReference type="InterPro" id="IPR024087">
    <property type="entry name" value="Creatininase-like_sf"/>
</dbReference>
<name>A0A0D6PEG8_9PROT</name>
<dbReference type="GO" id="GO:0046872">
    <property type="term" value="F:metal ion binding"/>
    <property type="evidence" value="ECO:0007669"/>
    <property type="project" value="UniProtKB-KW"/>
</dbReference>
<dbReference type="EMBL" id="BANC01000026">
    <property type="protein sequence ID" value="GAN79736.1"/>
    <property type="molecule type" value="Genomic_DNA"/>
</dbReference>
<comment type="cofactor">
    <cofactor evidence="1">
        <name>Zn(2+)</name>
        <dbReference type="ChEBI" id="CHEBI:29105"/>
    </cofactor>
</comment>
<organism evidence="6 7">
    <name type="scientific">Acidocella aminolytica 101 = DSM 11237</name>
    <dbReference type="NCBI Taxonomy" id="1120923"/>
    <lineage>
        <taxon>Bacteria</taxon>
        <taxon>Pseudomonadati</taxon>
        <taxon>Pseudomonadota</taxon>
        <taxon>Alphaproteobacteria</taxon>
        <taxon>Acetobacterales</taxon>
        <taxon>Acidocellaceae</taxon>
        <taxon>Acidocella</taxon>
    </lineage>
</organism>
<evidence type="ECO:0000313" key="6">
    <source>
        <dbReference type="EMBL" id="GAN79736.1"/>
    </source>
</evidence>
<evidence type="ECO:0000256" key="2">
    <source>
        <dbReference type="ARBA" id="ARBA00022723"/>
    </source>
</evidence>
<dbReference type="Pfam" id="PF02633">
    <property type="entry name" value="Creatininase"/>
    <property type="match status" value="1"/>
</dbReference>
<dbReference type="PANTHER" id="PTHR35005">
    <property type="entry name" value="3-DEHYDRO-SCYLLO-INOSOSE HYDROLASE"/>
    <property type="match status" value="1"/>
</dbReference>
<keyword evidence="2" id="KW-0479">Metal-binding</keyword>
<dbReference type="PANTHER" id="PTHR35005:SF1">
    <property type="entry name" value="2-AMINO-5-FORMYLAMINO-6-RIBOSYLAMINOPYRIMIDIN-4(3H)-ONE 5'-MONOPHOSPHATE DEFORMYLASE"/>
    <property type="match status" value="1"/>
</dbReference>
<comment type="similarity">
    <text evidence="5">Belongs to the creatininase superfamily.</text>
</comment>
<evidence type="ECO:0000256" key="3">
    <source>
        <dbReference type="ARBA" id="ARBA00022801"/>
    </source>
</evidence>
<dbReference type="InterPro" id="IPR003785">
    <property type="entry name" value="Creatininase/forma_Hydrolase"/>
</dbReference>
<sequence length="263" mass="27852">MTQDIFPVRLQDLTAPDFAALLTRRPVILLPLGSHEDHGPHQPMGDFFLADLLAARIAECARATGTPCLVAPALPFGVADYFGSSPGGLALAPESFRRVLTDLLDGLLRHGLDRIVILNAHGGNVPVVHEVTLEIRRRQNVVIPSFYLWKIARQLMERRTGAGARFGHGAEPLLSLNMALRTDCVQAGTAPVEGGDMLGLTVKDFGALDFEGLTVEAPLEFNAVAKPAIEAAWAEGSAALGDAVAADLVAAGARFVAHIAAQS</sequence>
<evidence type="ECO:0000256" key="4">
    <source>
        <dbReference type="ARBA" id="ARBA00022833"/>
    </source>
</evidence>
<evidence type="ECO:0000256" key="1">
    <source>
        <dbReference type="ARBA" id="ARBA00001947"/>
    </source>
</evidence>
<keyword evidence="3" id="KW-0378">Hydrolase</keyword>
<dbReference type="OrthoDB" id="9801445at2"/>
<evidence type="ECO:0000313" key="7">
    <source>
        <dbReference type="Proteomes" id="UP000032668"/>
    </source>
</evidence>
<accession>A0A0D6PEG8</accession>
<gene>
    <name evidence="6" type="ORF">Aam_026_042</name>
</gene>
<dbReference type="Gene3D" id="3.40.50.10310">
    <property type="entry name" value="Creatininase"/>
    <property type="match status" value="1"/>
</dbReference>
<dbReference type="AlphaFoldDB" id="A0A0D6PEG8"/>
<protein>
    <submittedName>
        <fullName evidence="6">Creatininase</fullName>
    </submittedName>
</protein>
<dbReference type="SUPFAM" id="SSF102215">
    <property type="entry name" value="Creatininase"/>
    <property type="match status" value="1"/>
</dbReference>
<comment type="caution">
    <text evidence="6">The sequence shown here is derived from an EMBL/GenBank/DDBJ whole genome shotgun (WGS) entry which is preliminary data.</text>
</comment>
<dbReference type="RefSeq" id="WP_048878175.1">
    <property type="nucleotide sequence ID" value="NZ_BANC01000026.1"/>
</dbReference>
<evidence type="ECO:0000256" key="5">
    <source>
        <dbReference type="ARBA" id="ARBA00024029"/>
    </source>
</evidence>
<keyword evidence="7" id="KW-1185">Reference proteome</keyword>
<dbReference type="GO" id="GO:0016811">
    <property type="term" value="F:hydrolase activity, acting on carbon-nitrogen (but not peptide) bonds, in linear amides"/>
    <property type="evidence" value="ECO:0007669"/>
    <property type="project" value="TreeGrafter"/>
</dbReference>
<dbReference type="Proteomes" id="UP000032668">
    <property type="component" value="Unassembled WGS sequence"/>
</dbReference>
<proteinExistence type="inferred from homology"/>
<dbReference type="GO" id="GO:0009231">
    <property type="term" value="P:riboflavin biosynthetic process"/>
    <property type="evidence" value="ECO:0007669"/>
    <property type="project" value="TreeGrafter"/>
</dbReference>
<dbReference type="STRING" id="1120923.SAMN02746095_01053"/>
<keyword evidence="4" id="KW-0862">Zinc</keyword>